<dbReference type="AlphaFoldDB" id="A0A918KUA5"/>
<dbReference type="Proteomes" id="UP000600865">
    <property type="component" value="Unassembled WGS sequence"/>
</dbReference>
<comment type="caution">
    <text evidence="1">The sequence shown here is derived from an EMBL/GenBank/DDBJ whole genome shotgun (WGS) entry which is preliminary data.</text>
</comment>
<reference evidence="1 2" key="1">
    <citation type="journal article" date="2014" name="Int. J. Syst. Evol. Microbiol.">
        <title>Complete genome sequence of Corynebacterium casei LMG S-19264T (=DSM 44701T), isolated from a smear-ripened cheese.</title>
        <authorList>
            <consortium name="US DOE Joint Genome Institute (JGI-PGF)"/>
            <person name="Walter F."/>
            <person name="Albersmeier A."/>
            <person name="Kalinowski J."/>
            <person name="Ruckert C."/>
        </authorList>
    </citation>
    <scope>NUCLEOTIDE SEQUENCE [LARGE SCALE GENOMIC DNA]</scope>
    <source>
        <strain evidence="1 2">KCTC 23968</strain>
    </source>
</reference>
<evidence type="ECO:0000313" key="1">
    <source>
        <dbReference type="EMBL" id="GGX74034.1"/>
    </source>
</evidence>
<keyword evidence="2" id="KW-1185">Reference proteome</keyword>
<organism evidence="1 2">
    <name type="scientific">Litorimonas cladophorae</name>
    <dbReference type="NCBI Taxonomy" id="1220491"/>
    <lineage>
        <taxon>Bacteria</taxon>
        <taxon>Pseudomonadati</taxon>
        <taxon>Pseudomonadota</taxon>
        <taxon>Alphaproteobacteria</taxon>
        <taxon>Maricaulales</taxon>
        <taxon>Robiginitomaculaceae</taxon>
    </lineage>
</organism>
<name>A0A918KUA5_9PROT</name>
<proteinExistence type="predicted"/>
<gene>
    <name evidence="1" type="ORF">GCM10011309_25210</name>
</gene>
<dbReference type="EMBL" id="BMYV01000003">
    <property type="protein sequence ID" value="GGX74034.1"/>
    <property type="molecule type" value="Genomic_DNA"/>
</dbReference>
<evidence type="ECO:0000313" key="2">
    <source>
        <dbReference type="Proteomes" id="UP000600865"/>
    </source>
</evidence>
<accession>A0A918KUA5</accession>
<protein>
    <submittedName>
        <fullName evidence="1">Uncharacterized protein</fullName>
    </submittedName>
</protein>
<sequence>MATKRPASAHKNAVKQLLDADSLLELLETAKSCPRTPEGNLEFSAYQNKVFERIFPGFTYQFCATSQVSLSEKGEMLDLNTVSWNLPDECIQSYMVHGHLDELSPMVYANPGRALNYTYVCRHERVEEHPFFIEHCHKFGIHHAISVGFLHPGHESTFLSFDYLGDENNIDWVPFNHIKIELASFPFALAWLYRAGIFDESKLRKMFLLLQGLTESRLLNLRKYINASLQSFDQQANDLGIRASTLKEDLALIRNSTMYKLNLTVPENRNTPTRLLDQHFGFLLMLGDHTAPLIETLNKAAH</sequence>